<evidence type="ECO:0000313" key="2">
    <source>
        <dbReference type="Proteomes" id="UP000272025"/>
    </source>
</evidence>
<dbReference type="AlphaFoldDB" id="A0A3N2Q5W8"/>
<proteinExistence type="predicted"/>
<dbReference type="EMBL" id="ML119051">
    <property type="protein sequence ID" value="ROT42096.1"/>
    <property type="molecule type" value="Genomic_DNA"/>
</dbReference>
<accession>A0A3N2Q5W8</accession>
<sequence length="187" mass="21731">MYPYLLRTTHVRSTKYLVQVQVQVQVQALNDREISHEMYRFPLPLVVPSRQEGRTCCWLLFWSNRPVHRHLASEDWPRYLKGINYLTLYTCPGRIGQSSPNCRMGYPTPYSVLRVRYSYEGREARLLFPLACPSSSSSSPSSSFSSSFFFFLQDLPRPFGLFILVYSRDLHLMAFTKPGICLYGPPE</sequence>
<keyword evidence="2" id="KW-1185">Reference proteome</keyword>
<dbReference type="Proteomes" id="UP000272025">
    <property type="component" value="Unassembled WGS sequence"/>
</dbReference>
<dbReference type="GeneID" id="39584110"/>
<reference evidence="1 2" key="1">
    <citation type="journal article" date="2018" name="Mol. Ecol.">
        <title>The obligate alkalophilic soda-lake fungus Sodiomyces alkalinus has shifted to a protein diet.</title>
        <authorList>
            <person name="Grum-Grzhimaylo A.A."/>
            <person name="Falkoski D.L."/>
            <person name="van den Heuvel J."/>
            <person name="Valero-Jimenez C.A."/>
            <person name="Min B."/>
            <person name="Choi I.G."/>
            <person name="Lipzen A."/>
            <person name="Daum C.G."/>
            <person name="Aanen D.K."/>
            <person name="Tsang A."/>
            <person name="Henrissat B."/>
            <person name="Bilanenko E.N."/>
            <person name="de Vries R.P."/>
            <person name="van Kan J.A.L."/>
            <person name="Grigoriev I.V."/>
            <person name="Debets A.J.M."/>
        </authorList>
    </citation>
    <scope>NUCLEOTIDE SEQUENCE [LARGE SCALE GENOMIC DNA]</scope>
    <source>
        <strain evidence="1 2">F11</strain>
    </source>
</reference>
<dbReference type="RefSeq" id="XP_028469902.1">
    <property type="nucleotide sequence ID" value="XM_028615633.1"/>
</dbReference>
<gene>
    <name evidence="1" type="ORF">SODALDRAFT_7373</name>
</gene>
<name>A0A3N2Q5W8_SODAK</name>
<protein>
    <submittedName>
        <fullName evidence="1">Uncharacterized protein</fullName>
    </submittedName>
</protein>
<organism evidence="1 2">
    <name type="scientific">Sodiomyces alkalinus (strain CBS 110278 / VKM F-3762 / F11)</name>
    <name type="common">Alkaliphilic filamentous fungus</name>
    <dbReference type="NCBI Taxonomy" id="1314773"/>
    <lineage>
        <taxon>Eukaryota</taxon>
        <taxon>Fungi</taxon>
        <taxon>Dikarya</taxon>
        <taxon>Ascomycota</taxon>
        <taxon>Pezizomycotina</taxon>
        <taxon>Sordariomycetes</taxon>
        <taxon>Hypocreomycetidae</taxon>
        <taxon>Glomerellales</taxon>
        <taxon>Plectosphaerellaceae</taxon>
        <taxon>Sodiomyces</taxon>
    </lineage>
</organism>
<evidence type="ECO:0000313" key="1">
    <source>
        <dbReference type="EMBL" id="ROT42096.1"/>
    </source>
</evidence>